<evidence type="ECO:0000256" key="1">
    <source>
        <dbReference type="SAM" id="MobiDB-lite"/>
    </source>
</evidence>
<dbReference type="EMBL" id="JAVRRT010000008">
    <property type="protein sequence ID" value="KAK5169562.1"/>
    <property type="molecule type" value="Genomic_DNA"/>
</dbReference>
<keyword evidence="3" id="KW-1185">Reference proteome</keyword>
<name>A0AAV9PCT6_9PEZI</name>
<protein>
    <submittedName>
        <fullName evidence="2">Uncharacterized protein</fullName>
    </submittedName>
</protein>
<organism evidence="2 3">
    <name type="scientific">Saxophila tyrrhenica</name>
    <dbReference type="NCBI Taxonomy" id="1690608"/>
    <lineage>
        <taxon>Eukaryota</taxon>
        <taxon>Fungi</taxon>
        <taxon>Dikarya</taxon>
        <taxon>Ascomycota</taxon>
        <taxon>Pezizomycotina</taxon>
        <taxon>Dothideomycetes</taxon>
        <taxon>Dothideomycetidae</taxon>
        <taxon>Mycosphaerellales</taxon>
        <taxon>Extremaceae</taxon>
        <taxon>Saxophila</taxon>
    </lineage>
</organism>
<proteinExistence type="predicted"/>
<dbReference type="GeneID" id="89926879"/>
<accession>A0AAV9PCT6</accession>
<dbReference type="Proteomes" id="UP001337655">
    <property type="component" value="Unassembled WGS sequence"/>
</dbReference>
<comment type="caution">
    <text evidence="2">The sequence shown here is derived from an EMBL/GenBank/DDBJ whole genome shotgun (WGS) entry which is preliminary data.</text>
</comment>
<sequence length="592" mass="67550">MTSRRPPSRSIELDTFALTGMLPVRSASISTGTALMTRPPGLPETLFVKEANMLEVDWRAYLKTPKKRFISPIKTQIATQQPEIVLPQLESRRERILQFMESPENVEHDSVDLVTIMRRIDKVNGKLDKDPELREFYRHWERIAGLPEGERPFAQIEARSWLVANKGDEIERELEQLFENCQRLSSSSLSPSSAEVQPLIVVFHELGWRLKKFQAEYEGRVQVTKDFLGEPEFQCDSIEPLSEMEFTIRRTRSGLERVEIPEASDDGKSKQSAAQHQRKRSRGLSLSGLLGALRKPKAIEYTGPPDLYAGVEKLIQSCSDWHEEWEGSAQEFEQDQSRLVGSTLDSDLESDRKELVGQIKGLQQELEREGEYVAGQRLLYRASDFLLQTWKQDRRRSFGTTSRRSSEGPKKPSAEDIVILKYIRREYTQASIVNLLCDKDHMSLPGAAAAARVFRNKLHGKPAMQSHDQRVAAYPLQRFKIQDMAGSDADALDTRMKELVCALHREYDELGRNIDRSDRIRLVVDRLQMAQTLVVKKMAEGIGLMEAFDELAAKQEEIRANAPIPIEGFGKAYAKEVLGEMKFEYPDGDFTF</sequence>
<reference evidence="2 3" key="1">
    <citation type="submission" date="2023-08" db="EMBL/GenBank/DDBJ databases">
        <title>Black Yeasts Isolated from many extreme environments.</title>
        <authorList>
            <person name="Coleine C."/>
            <person name="Stajich J.E."/>
            <person name="Selbmann L."/>
        </authorList>
    </citation>
    <scope>NUCLEOTIDE SEQUENCE [LARGE SCALE GENOMIC DNA]</scope>
    <source>
        <strain evidence="2 3">CCFEE 5935</strain>
    </source>
</reference>
<dbReference type="AlphaFoldDB" id="A0AAV9PCT6"/>
<feature type="region of interest" description="Disordered" evidence="1">
    <location>
        <begin position="257"/>
        <end position="283"/>
    </location>
</feature>
<evidence type="ECO:0000313" key="2">
    <source>
        <dbReference type="EMBL" id="KAK5169562.1"/>
    </source>
</evidence>
<feature type="compositionally biased region" description="Basic and acidic residues" evidence="1">
    <location>
        <begin position="257"/>
        <end position="269"/>
    </location>
</feature>
<evidence type="ECO:0000313" key="3">
    <source>
        <dbReference type="Proteomes" id="UP001337655"/>
    </source>
</evidence>
<dbReference type="RefSeq" id="XP_064658908.1">
    <property type="nucleotide sequence ID" value="XM_064802783.1"/>
</dbReference>
<gene>
    <name evidence="2" type="ORF">LTR77_005538</name>
</gene>